<organism evidence="6 7">
    <name type="scientific">Thalassobacterium sedimentorum</name>
    <dbReference type="NCBI Taxonomy" id="3041258"/>
    <lineage>
        <taxon>Bacteria</taxon>
        <taxon>Pseudomonadati</taxon>
        <taxon>Verrucomicrobiota</taxon>
        <taxon>Opitutia</taxon>
        <taxon>Puniceicoccales</taxon>
        <taxon>Coraliomargaritaceae</taxon>
        <taxon>Thalassobacterium</taxon>
    </lineage>
</organism>
<dbReference type="InterPro" id="IPR043129">
    <property type="entry name" value="ATPase_NBD"/>
</dbReference>
<sequence>MSTLGLDIGTSGCKAVVFDDCGRQLSSARRNYKVISPQLGQAELDSAAVGDACLSVIKETAGSCSSDPVCSLAISSQGEAFTLLDEKGQVLANAMVSSDQRAVDELDSCPISTEALYRITGHTPHPMFSLFKLLWLRRKRPDILDRARYLLCFEDYIHYRLGLQPAISHSLAARTMLYDVRVQNWSREILDTVGLRMEQLSRPLESGAAVGRLSKSMSETLNLATGTIVVAGGHDQVCAALGSGAVDPGQAALGSGTVECITVTTAEPFIDFKLMQSNLCAYPHTMTDRYATLAYNLTGGNLLQWFRDEWSSREVNAAERSHQDVYELILDGMATQPSSLLVLPYFAASGTPYFDSLTPAAILGLRLATSRGEVLRGLLEGLAFELALNFQILSDVGVSVHELIATGGGARNRAWLQLRSDIFNLPISVPELTEAGCLGCAVLAYAAISDEDPTSLLKRWVRIREVVMPIPENAEFYRTRRDAYLALRPMLRAFEEKHGVISEL</sequence>
<feature type="domain" description="Carbohydrate kinase FGGY N-terminal" evidence="4">
    <location>
        <begin position="4"/>
        <end position="242"/>
    </location>
</feature>
<keyword evidence="3 6" id="KW-0418">Kinase</keyword>
<dbReference type="Gene3D" id="3.30.420.40">
    <property type="match status" value="2"/>
</dbReference>
<evidence type="ECO:0000256" key="3">
    <source>
        <dbReference type="ARBA" id="ARBA00022777"/>
    </source>
</evidence>
<dbReference type="RefSeq" id="WP_308986569.1">
    <property type="nucleotide sequence ID" value="NZ_JARXIC010000048.1"/>
</dbReference>
<dbReference type="PANTHER" id="PTHR43095">
    <property type="entry name" value="SUGAR KINASE"/>
    <property type="match status" value="1"/>
</dbReference>
<accession>A0ABU1AN74</accession>
<dbReference type="EMBL" id="JARXIC010000048">
    <property type="protein sequence ID" value="MDQ8196129.1"/>
    <property type="molecule type" value="Genomic_DNA"/>
</dbReference>
<dbReference type="Proteomes" id="UP001243717">
    <property type="component" value="Unassembled WGS sequence"/>
</dbReference>
<dbReference type="InterPro" id="IPR018484">
    <property type="entry name" value="FGGY_N"/>
</dbReference>
<reference evidence="6 7" key="1">
    <citation type="submission" date="2023-04" db="EMBL/GenBank/DDBJ databases">
        <title>A novel bacteria isolated from coastal sediment.</title>
        <authorList>
            <person name="Liu X.-J."/>
            <person name="Du Z.-J."/>
        </authorList>
    </citation>
    <scope>NUCLEOTIDE SEQUENCE [LARGE SCALE GENOMIC DNA]</scope>
    <source>
        <strain evidence="6 7">SDUM461004</strain>
    </source>
</reference>
<dbReference type="CDD" id="cd07773">
    <property type="entry name" value="ASKHA_NBD_FGGY_FK"/>
    <property type="match status" value="1"/>
</dbReference>
<dbReference type="Pfam" id="PF02782">
    <property type="entry name" value="FGGY_C"/>
    <property type="match status" value="1"/>
</dbReference>
<dbReference type="InterPro" id="IPR018485">
    <property type="entry name" value="FGGY_C"/>
</dbReference>
<evidence type="ECO:0000259" key="5">
    <source>
        <dbReference type="Pfam" id="PF02782"/>
    </source>
</evidence>
<evidence type="ECO:0000313" key="7">
    <source>
        <dbReference type="Proteomes" id="UP001243717"/>
    </source>
</evidence>
<gene>
    <name evidence="6" type="ORF">QEH59_16965</name>
</gene>
<evidence type="ECO:0000256" key="1">
    <source>
        <dbReference type="ARBA" id="ARBA00009156"/>
    </source>
</evidence>
<dbReference type="GO" id="GO:0016301">
    <property type="term" value="F:kinase activity"/>
    <property type="evidence" value="ECO:0007669"/>
    <property type="project" value="UniProtKB-KW"/>
</dbReference>
<comment type="similarity">
    <text evidence="1">Belongs to the FGGY kinase family.</text>
</comment>
<proteinExistence type="inferred from homology"/>
<name>A0ABU1AN74_9BACT</name>
<evidence type="ECO:0000259" key="4">
    <source>
        <dbReference type="Pfam" id="PF00370"/>
    </source>
</evidence>
<dbReference type="InterPro" id="IPR050406">
    <property type="entry name" value="FGGY_Carb_Kinase"/>
</dbReference>
<dbReference type="SUPFAM" id="SSF53067">
    <property type="entry name" value="Actin-like ATPase domain"/>
    <property type="match status" value="2"/>
</dbReference>
<dbReference type="Pfam" id="PF00370">
    <property type="entry name" value="FGGY_N"/>
    <property type="match status" value="1"/>
</dbReference>
<feature type="domain" description="Carbohydrate kinase FGGY C-terminal" evidence="5">
    <location>
        <begin position="255"/>
        <end position="447"/>
    </location>
</feature>
<evidence type="ECO:0000313" key="6">
    <source>
        <dbReference type="EMBL" id="MDQ8196129.1"/>
    </source>
</evidence>
<dbReference type="InterPro" id="IPR000577">
    <property type="entry name" value="Carb_kinase_FGGY"/>
</dbReference>
<protein>
    <submittedName>
        <fullName evidence="6">FGGY family carbohydrate kinase</fullName>
    </submittedName>
</protein>
<comment type="caution">
    <text evidence="6">The sequence shown here is derived from an EMBL/GenBank/DDBJ whole genome shotgun (WGS) entry which is preliminary data.</text>
</comment>
<keyword evidence="7" id="KW-1185">Reference proteome</keyword>
<keyword evidence="2" id="KW-0808">Transferase</keyword>
<evidence type="ECO:0000256" key="2">
    <source>
        <dbReference type="ARBA" id="ARBA00022679"/>
    </source>
</evidence>
<dbReference type="PIRSF" id="PIRSF000538">
    <property type="entry name" value="GlpK"/>
    <property type="match status" value="1"/>
</dbReference>